<evidence type="ECO:0000259" key="6">
    <source>
        <dbReference type="PROSITE" id="PS50885"/>
    </source>
</evidence>
<keyword evidence="8" id="KW-1185">Reference proteome</keyword>
<evidence type="ECO:0000256" key="1">
    <source>
        <dbReference type="ARBA" id="ARBA00023224"/>
    </source>
</evidence>
<dbReference type="PANTHER" id="PTHR32089:SF112">
    <property type="entry name" value="LYSOZYME-LIKE PROTEIN-RELATED"/>
    <property type="match status" value="1"/>
</dbReference>
<protein>
    <submittedName>
        <fullName evidence="7">Methyl-accepting chemotaxis protein</fullName>
    </submittedName>
</protein>
<dbReference type="SUPFAM" id="SSF58104">
    <property type="entry name" value="Methyl-accepting chemotaxis protein (MCP) signaling domain"/>
    <property type="match status" value="1"/>
</dbReference>
<dbReference type="Proteomes" id="UP001434737">
    <property type="component" value="Chromosome"/>
</dbReference>
<evidence type="ECO:0000313" key="7">
    <source>
        <dbReference type="EMBL" id="XAM17989.1"/>
    </source>
</evidence>
<sequence length="698" mass="77485">MLSRLKFGIKLNLIIGIVVFLCIGAMASITLIQSRKTLDKEAHKLLTNVAQRHANNIAPIFNETFAILENTQGIVNNFLKTGVSLDDNFIDEVMTSLLDSANWAKHAYVLIFKSSMPQGKQENYVIKDEKSGYLVLYRNNELYQVGGVQRIKSDSQVLSFPAVDHAIKEKRSIIGIPIKITLENEEFHSVNAIVPLFNGDTLIGVIGMSIDLDSIIDKIVTNKENSVYENDFISILSQGGVIAVTDDMSLFGKKFSETNSDKSINQAINAHDTHAHDVIEYHNRYGQKAIVGISTFEIWRNTGAFWTVLVSAPKDSVYAPLYEITFTIIVSVCITFITILLVIWLFVKRTLIVRLKEISHTLFEFFKFLNHERQTAPEPLRIIAKDELGEMGSAINENIEKTRIGLAQDAKAVEQSVATAKTIEEGNLKARITETPHNPQLNELKNVLNHMLDDLQRKIGSDTNEIARVFDTYTKLDFTTEVKDAKGRVEVVTNTLGEEIRKMLTTSANFAHTLSKEAQSLQEAVNNLTNLTNSQASSLEQTAQAVEEITSSMQNVSGKTGEVIQQSEDIKNVIGIIRDIADQTNLLALNAAIEAARAGEHGRGFAVVADEVRKLAERTQKSLGEIEANTNLLVQSINDMGESIREQTTGVTQINEAISHLESVTQENVEIANASAQISERVDSVARDILDDVNKKKF</sequence>
<dbReference type="Gene3D" id="3.30.450.20">
    <property type="entry name" value="PAS domain"/>
    <property type="match status" value="1"/>
</dbReference>
<evidence type="ECO:0000256" key="3">
    <source>
        <dbReference type="PROSITE-ProRule" id="PRU00284"/>
    </source>
</evidence>
<evidence type="ECO:0000256" key="2">
    <source>
        <dbReference type="ARBA" id="ARBA00029447"/>
    </source>
</evidence>
<dbReference type="Gene3D" id="1.20.120.1530">
    <property type="match status" value="1"/>
</dbReference>
<dbReference type="PROSITE" id="PS50885">
    <property type="entry name" value="HAMP"/>
    <property type="match status" value="1"/>
</dbReference>
<dbReference type="InterPro" id="IPR003660">
    <property type="entry name" value="HAMP_dom"/>
</dbReference>
<feature type="transmembrane region" description="Helical" evidence="4">
    <location>
        <begin position="12"/>
        <end position="32"/>
    </location>
</feature>
<dbReference type="PROSITE" id="PS50111">
    <property type="entry name" value="CHEMOTAXIS_TRANSDUC_2"/>
    <property type="match status" value="1"/>
</dbReference>
<evidence type="ECO:0000256" key="4">
    <source>
        <dbReference type="SAM" id="Phobius"/>
    </source>
</evidence>
<keyword evidence="1 3" id="KW-0807">Transducer</keyword>
<feature type="domain" description="HAMP" evidence="6">
    <location>
        <begin position="407"/>
        <end position="460"/>
    </location>
</feature>
<keyword evidence="4" id="KW-0812">Transmembrane</keyword>
<dbReference type="Pfam" id="PF00015">
    <property type="entry name" value="MCPsignal"/>
    <property type="match status" value="1"/>
</dbReference>
<evidence type="ECO:0000259" key="5">
    <source>
        <dbReference type="PROSITE" id="PS50111"/>
    </source>
</evidence>
<dbReference type="EMBL" id="CP145316">
    <property type="protein sequence ID" value="XAM17989.1"/>
    <property type="molecule type" value="Genomic_DNA"/>
</dbReference>
<evidence type="ECO:0000313" key="8">
    <source>
        <dbReference type="Proteomes" id="UP001434737"/>
    </source>
</evidence>
<keyword evidence="4" id="KW-1133">Transmembrane helix</keyword>
<accession>A0ABZ3F7F5</accession>
<feature type="domain" description="Methyl-accepting transducer" evidence="5">
    <location>
        <begin position="478"/>
        <end position="698"/>
    </location>
</feature>
<dbReference type="Gene3D" id="1.10.287.950">
    <property type="entry name" value="Methyl-accepting chemotaxis protein"/>
    <property type="match status" value="1"/>
</dbReference>
<reference evidence="7 8" key="1">
    <citation type="submission" date="2024-02" db="EMBL/GenBank/DDBJ databases">
        <title>Genome and pathogenicity analysis of Helicobacter mastomyrinus isolated from mice.</title>
        <authorList>
            <person name="Zhu L."/>
        </authorList>
    </citation>
    <scope>NUCLEOTIDE SEQUENCE [LARGE SCALE GENOMIC DNA]</scope>
    <source>
        <strain evidence="7 8">Hm-17</strain>
    </source>
</reference>
<keyword evidence="4" id="KW-0472">Membrane</keyword>
<proteinExistence type="inferred from homology"/>
<dbReference type="InterPro" id="IPR004089">
    <property type="entry name" value="MCPsignal_dom"/>
</dbReference>
<dbReference type="RefSeq" id="WP_343353506.1">
    <property type="nucleotide sequence ID" value="NZ_CP145316.1"/>
</dbReference>
<gene>
    <name evidence="7" type="ORF">V3I05_09930</name>
</gene>
<dbReference type="PANTHER" id="PTHR32089">
    <property type="entry name" value="METHYL-ACCEPTING CHEMOTAXIS PROTEIN MCPB"/>
    <property type="match status" value="1"/>
</dbReference>
<organism evidence="7 8">
    <name type="scientific">Helicobacter mastomyrinus</name>
    <dbReference type="NCBI Taxonomy" id="287948"/>
    <lineage>
        <taxon>Bacteria</taxon>
        <taxon>Pseudomonadati</taxon>
        <taxon>Campylobacterota</taxon>
        <taxon>Epsilonproteobacteria</taxon>
        <taxon>Campylobacterales</taxon>
        <taxon>Helicobacteraceae</taxon>
        <taxon>Helicobacter</taxon>
    </lineage>
</organism>
<dbReference type="SMART" id="SM00283">
    <property type="entry name" value="MA"/>
    <property type="match status" value="1"/>
</dbReference>
<feature type="transmembrane region" description="Helical" evidence="4">
    <location>
        <begin position="324"/>
        <end position="347"/>
    </location>
</feature>
<name>A0ABZ3F7F5_9HELI</name>
<dbReference type="Pfam" id="PF00672">
    <property type="entry name" value="HAMP"/>
    <property type="match status" value="1"/>
</dbReference>
<comment type="similarity">
    <text evidence="2">Belongs to the methyl-accepting chemotaxis (MCP) protein family.</text>
</comment>